<name>A0AAV6VSP7_9ARAC</name>
<reference evidence="2 3" key="1">
    <citation type="journal article" date="2022" name="Nat. Ecol. Evol.">
        <title>A masculinizing supergene underlies an exaggerated male reproductive morph in a spider.</title>
        <authorList>
            <person name="Hendrickx F."/>
            <person name="De Corte Z."/>
            <person name="Sonet G."/>
            <person name="Van Belleghem S.M."/>
            <person name="Kostlbacher S."/>
            <person name="Vangestel C."/>
        </authorList>
    </citation>
    <scope>NUCLEOTIDE SEQUENCE [LARGE SCALE GENOMIC DNA]</scope>
    <source>
        <strain evidence="2">W744_W776</strain>
    </source>
</reference>
<keyword evidence="3" id="KW-1185">Reference proteome</keyword>
<organism evidence="2 3">
    <name type="scientific">Oedothorax gibbosus</name>
    <dbReference type="NCBI Taxonomy" id="931172"/>
    <lineage>
        <taxon>Eukaryota</taxon>
        <taxon>Metazoa</taxon>
        <taxon>Ecdysozoa</taxon>
        <taxon>Arthropoda</taxon>
        <taxon>Chelicerata</taxon>
        <taxon>Arachnida</taxon>
        <taxon>Araneae</taxon>
        <taxon>Araneomorphae</taxon>
        <taxon>Entelegynae</taxon>
        <taxon>Araneoidea</taxon>
        <taxon>Linyphiidae</taxon>
        <taxon>Erigoninae</taxon>
        <taxon>Oedothorax</taxon>
    </lineage>
</organism>
<dbReference type="EMBL" id="JAFNEN010000038">
    <property type="protein sequence ID" value="KAG8198536.1"/>
    <property type="molecule type" value="Genomic_DNA"/>
</dbReference>
<dbReference type="AlphaFoldDB" id="A0AAV6VSP7"/>
<evidence type="ECO:0000313" key="3">
    <source>
        <dbReference type="Proteomes" id="UP000827092"/>
    </source>
</evidence>
<accession>A0AAV6VSP7</accession>
<feature type="region of interest" description="Disordered" evidence="1">
    <location>
        <begin position="67"/>
        <end position="87"/>
    </location>
</feature>
<gene>
    <name evidence="2" type="ORF">JTE90_026439</name>
</gene>
<evidence type="ECO:0000256" key="1">
    <source>
        <dbReference type="SAM" id="MobiDB-lite"/>
    </source>
</evidence>
<feature type="compositionally biased region" description="Basic and acidic residues" evidence="1">
    <location>
        <begin position="67"/>
        <end position="76"/>
    </location>
</feature>
<dbReference type="Proteomes" id="UP000827092">
    <property type="component" value="Unassembled WGS sequence"/>
</dbReference>
<protein>
    <submittedName>
        <fullName evidence="2">Uncharacterized protein</fullName>
    </submittedName>
</protein>
<comment type="caution">
    <text evidence="2">The sequence shown here is derived from an EMBL/GenBank/DDBJ whole genome shotgun (WGS) entry which is preliminary data.</text>
</comment>
<evidence type="ECO:0000313" key="2">
    <source>
        <dbReference type="EMBL" id="KAG8198536.1"/>
    </source>
</evidence>
<proteinExistence type="predicted"/>
<sequence>MTAIFTSDSEDFFRRMLLMALVIPGGIQERGARARGAIAEAAEIIPGNESSENGQGMGWRLRDPARVAGDGREARQIDSQAGIDRFG</sequence>